<name>A0A1F6DFB6_9BACT</name>
<evidence type="ECO:0000313" key="6">
    <source>
        <dbReference type="EMBL" id="OGG59712.1"/>
    </source>
</evidence>
<evidence type="ECO:0000256" key="5">
    <source>
        <dbReference type="SAM" id="Phobius"/>
    </source>
</evidence>
<proteinExistence type="predicted"/>
<dbReference type="PANTHER" id="PTHR31851">
    <property type="entry name" value="FE(2+)/MN(2+) TRANSPORTER PCL1"/>
    <property type="match status" value="1"/>
</dbReference>
<accession>A0A1F6DFB6</accession>
<gene>
    <name evidence="6" type="ORF">A2765_03935</name>
</gene>
<feature type="transmembrane region" description="Helical" evidence="5">
    <location>
        <begin position="211"/>
        <end position="233"/>
    </location>
</feature>
<keyword evidence="3 5" id="KW-1133">Transmembrane helix</keyword>
<comment type="subcellular location">
    <subcellularLocation>
        <location evidence="1">Endomembrane system</location>
        <topology evidence="1">Multi-pass membrane protein</topology>
    </subcellularLocation>
</comment>
<organism evidence="6 7">
    <name type="scientific">Candidatus Kaiserbacteria bacterium RIFCSPHIGHO2_01_FULL_56_24</name>
    <dbReference type="NCBI Taxonomy" id="1798487"/>
    <lineage>
        <taxon>Bacteria</taxon>
        <taxon>Candidatus Kaiseribacteriota</taxon>
    </lineage>
</organism>
<dbReference type="InterPro" id="IPR008217">
    <property type="entry name" value="Ccc1_fam"/>
</dbReference>
<keyword evidence="4 5" id="KW-0472">Membrane</keyword>
<evidence type="ECO:0000256" key="3">
    <source>
        <dbReference type="ARBA" id="ARBA00022989"/>
    </source>
</evidence>
<sequence>MLLSKQAHKEPHADVTGAQSNWLRAAVLGANDGIVSIAALVVGVAGATDASGHILITGIAGLLAGALSMAVGEYVSVSSQRDIEKALLAKERLELEQYPEQELEELATIYEKKGLGRSTAEVVARELTAHDVFGAHVEAELNINPEDLTNPWHAAFASGASFMAGAIIPLLAIILPPAGARIPITFVAVLIALFITGVLSARVSGTRTLTVATRVVLGGLFAMIVTFGIGRLFGVANL</sequence>
<dbReference type="Pfam" id="PF01988">
    <property type="entry name" value="VIT1"/>
    <property type="match status" value="1"/>
</dbReference>
<evidence type="ECO:0000256" key="2">
    <source>
        <dbReference type="ARBA" id="ARBA00022692"/>
    </source>
</evidence>
<dbReference type="GO" id="GO:0005384">
    <property type="term" value="F:manganese ion transmembrane transporter activity"/>
    <property type="evidence" value="ECO:0007669"/>
    <property type="project" value="InterPro"/>
</dbReference>
<comment type="caution">
    <text evidence="6">The sequence shown here is derived from an EMBL/GenBank/DDBJ whole genome shotgun (WGS) entry which is preliminary data.</text>
</comment>
<reference evidence="6 7" key="1">
    <citation type="journal article" date="2016" name="Nat. Commun.">
        <title>Thousands of microbial genomes shed light on interconnected biogeochemical processes in an aquifer system.</title>
        <authorList>
            <person name="Anantharaman K."/>
            <person name="Brown C.T."/>
            <person name="Hug L.A."/>
            <person name="Sharon I."/>
            <person name="Castelle C.J."/>
            <person name="Probst A.J."/>
            <person name="Thomas B.C."/>
            <person name="Singh A."/>
            <person name="Wilkins M.J."/>
            <person name="Karaoz U."/>
            <person name="Brodie E.L."/>
            <person name="Williams K.H."/>
            <person name="Hubbard S.S."/>
            <person name="Banfield J.F."/>
        </authorList>
    </citation>
    <scope>NUCLEOTIDE SEQUENCE [LARGE SCALE GENOMIC DNA]</scope>
</reference>
<evidence type="ECO:0008006" key="8">
    <source>
        <dbReference type="Google" id="ProtNLM"/>
    </source>
</evidence>
<dbReference type="Proteomes" id="UP000176377">
    <property type="component" value="Unassembled WGS sequence"/>
</dbReference>
<dbReference type="GO" id="GO:0030026">
    <property type="term" value="P:intracellular manganese ion homeostasis"/>
    <property type="evidence" value="ECO:0007669"/>
    <property type="project" value="InterPro"/>
</dbReference>
<protein>
    <recommendedName>
        <fullName evidence="8">VIT family protein</fullName>
    </recommendedName>
</protein>
<feature type="transmembrane region" description="Helical" evidence="5">
    <location>
        <begin position="53"/>
        <end position="75"/>
    </location>
</feature>
<evidence type="ECO:0000256" key="1">
    <source>
        <dbReference type="ARBA" id="ARBA00004127"/>
    </source>
</evidence>
<dbReference type="AlphaFoldDB" id="A0A1F6DFB6"/>
<evidence type="ECO:0000313" key="7">
    <source>
        <dbReference type="Proteomes" id="UP000176377"/>
    </source>
</evidence>
<feature type="transmembrane region" description="Helical" evidence="5">
    <location>
        <begin position="154"/>
        <end position="174"/>
    </location>
</feature>
<dbReference type="EMBL" id="MFLA01000016">
    <property type="protein sequence ID" value="OGG59712.1"/>
    <property type="molecule type" value="Genomic_DNA"/>
</dbReference>
<feature type="transmembrane region" description="Helical" evidence="5">
    <location>
        <begin position="21"/>
        <end position="47"/>
    </location>
</feature>
<evidence type="ECO:0000256" key="4">
    <source>
        <dbReference type="ARBA" id="ARBA00023136"/>
    </source>
</evidence>
<feature type="transmembrane region" description="Helical" evidence="5">
    <location>
        <begin position="180"/>
        <end position="199"/>
    </location>
</feature>
<dbReference type="GO" id="GO:0012505">
    <property type="term" value="C:endomembrane system"/>
    <property type="evidence" value="ECO:0007669"/>
    <property type="project" value="UniProtKB-SubCell"/>
</dbReference>
<dbReference type="CDD" id="cd02432">
    <property type="entry name" value="Nodulin-21_like_1"/>
    <property type="match status" value="1"/>
</dbReference>
<keyword evidence="2 5" id="KW-0812">Transmembrane</keyword>